<keyword evidence="1" id="KW-0472">Membrane</keyword>
<feature type="domain" description="DUF5904" evidence="2">
    <location>
        <begin position="64"/>
        <end position="196"/>
    </location>
</feature>
<name>A0A6C0J1E9_9ZZZZ</name>
<organism evidence="3">
    <name type="scientific">viral metagenome</name>
    <dbReference type="NCBI Taxonomy" id="1070528"/>
    <lineage>
        <taxon>unclassified sequences</taxon>
        <taxon>metagenomes</taxon>
        <taxon>organismal metagenomes</taxon>
    </lineage>
</organism>
<accession>A0A6C0J1E9</accession>
<proteinExistence type="predicted"/>
<keyword evidence="1" id="KW-1133">Transmembrane helix</keyword>
<evidence type="ECO:0000313" key="3">
    <source>
        <dbReference type="EMBL" id="QHT98485.1"/>
    </source>
</evidence>
<feature type="transmembrane region" description="Helical" evidence="1">
    <location>
        <begin position="112"/>
        <end position="130"/>
    </location>
</feature>
<dbReference type="EMBL" id="MN740292">
    <property type="protein sequence ID" value="QHT98485.1"/>
    <property type="molecule type" value="Genomic_DNA"/>
</dbReference>
<dbReference type="AlphaFoldDB" id="A0A6C0J1E9"/>
<feature type="transmembrane region" description="Helical" evidence="1">
    <location>
        <begin position="70"/>
        <end position="91"/>
    </location>
</feature>
<feature type="transmembrane region" description="Helical" evidence="1">
    <location>
        <begin position="136"/>
        <end position="160"/>
    </location>
</feature>
<feature type="transmembrane region" description="Helical" evidence="1">
    <location>
        <begin position="172"/>
        <end position="194"/>
    </location>
</feature>
<evidence type="ECO:0000259" key="2">
    <source>
        <dbReference type="Pfam" id="PF19261"/>
    </source>
</evidence>
<sequence length="202" mass="20545">MSKMAALSAMAGKAGGGMAAQMGAARAGMGAAGGAVGARMGAASTALQTSKVGVAVSNTAAKEVGITINYGQIGLVLMFGFFYLVIAALGIDMFNKCPEQQGKSTQENLKNFLSYTLTIALTVPCTLLLAKTAGSNLSGIIVLLFGIMGVVGSSAALNWARTCDSAKKDDSKMAYSAVSLVIFLLAFLGGLFMLRPGKVKIA</sequence>
<evidence type="ECO:0000256" key="1">
    <source>
        <dbReference type="SAM" id="Phobius"/>
    </source>
</evidence>
<dbReference type="Pfam" id="PF19261">
    <property type="entry name" value="DUF5904"/>
    <property type="match status" value="1"/>
</dbReference>
<keyword evidence="1" id="KW-0812">Transmembrane</keyword>
<protein>
    <recommendedName>
        <fullName evidence="2">DUF5904 domain-containing protein</fullName>
    </recommendedName>
</protein>
<reference evidence="3" key="1">
    <citation type="journal article" date="2020" name="Nature">
        <title>Giant virus diversity and host interactions through global metagenomics.</title>
        <authorList>
            <person name="Schulz F."/>
            <person name="Roux S."/>
            <person name="Paez-Espino D."/>
            <person name="Jungbluth S."/>
            <person name="Walsh D.A."/>
            <person name="Denef V.J."/>
            <person name="McMahon K.D."/>
            <person name="Konstantinidis K.T."/>
            <person name="Eloe-Fadrosh E.A."/>
            <person name="Kyrpides N.C."/>
            <person name="Woyke T."/>
        </authorList>
    </citation>
    <scope>NUCLEOTIDE SEQUENCE</scope>
    <source>
        <strain evidence="3">GVMAG-M-3300025652-16</strain>
    </source>
</reference>
<dbReference type="InterPro" id="IPR045360">
    <property type="entry name" value="DUF5904"/>
</dbReference>